<dbReference type="Pfam" id="PF09587">
    <property type="entry name" value="PGA_cap"/>
    <property type="match status" value="1"/>
</dbReference>
<dbReference type="Gene3D" id="3.60.21.10">
    <property type="match status" value="1"/>
</dbReference>
<evidence type="ECO:0000259" key="2">
    <source>
        <dbReference type="SMART" id="SM00854"/>
    </source>
</evidence>
<dbReference type="PANTHER" id="PTHR33393">
    <property type="entry name" value="POLYGLUTAMINE SYNTHESIS ACCESSORY PROTEIN RV0574C-RELATED"/>
    <property type="match status" value="1"/>
</dbReference>
<feature type="domain" description="Capsule synthesis protein CapA" evidence="2">
    <location>
        <begin position="6"/>
        <end position="265"/>
    </location>
</feature>
<dbReference type="RefSeq" id="WP_198122122.1">
    <property type="nucleotide sequence ID" value="NZ_CAJHCY010000025.1"/>
</dbReference>
<dbReference type="InterPro" id="IPR019079">
    <property type="entry name" value="Capsule_synth_CapA"/>
</dbReference>
<dbReference type="AlphaFoldDB" id="A0AAP2HH57"/>
<dbReference type="InterPro" id="IPR029052">
    <property type="entry name" value="Metallo-depent_PP-like"/>
</dbReference>
<dbReference type="SUPFAM" id="SSF56300">
    <property type="entry name" value="Metallo-dependent phosphatases"/>
    <property type="match status" value="1"/>
</dbReference>
<sequence length="381" mass="41572">MTKLASILIGGDCGPTHGPDQGFPIASYTELVAPVLREADFRFVNCMRTYSDRGVKSDHAPQVCQPVEMSTLFTSGLFDAVTMANNHSLDAGPDAMLDTRKLFLENGLLVTGAGRDLEDARQPAIIEKSGVRVGYLGYTSVATAGTEAAEGKPGVANIRVKTKYEPRGPHQPVRVWTSPNPQDLARLTEDITALRKRVDVVVLAYHAGAIRLPRIISDYQVDVAHAAIDAGADLVVGHAPHIPKAVEVYKGKVIFYSLGVFAMTKSFAAPAWTNEPAWAHGAVRNFMDLDPEYPLMPYGKDCTLALLAKAYVSSLGVAKISFLPVKFDDRYRPEVLRAGDPRFKEVVDYMEWASEDMPHQFEIEGDEVVVIAQQRNAASSV</sequence>
<dbReference type="SMART" id="SM00854">
    <property type="entry name" value="PGA_cap"/>
    <property type="match status" value="1"/>
</dbReference>
<accession>A0AAP2HH57</accession>
<evidence type="ECO:0000256" key="1">
    <source>
        <dbReference type="ARBA" id="ARBA00005662"/>
    </source>
</evidence>
<evidence type="ECO:0000313" key="4">
    <source>
        <dbReference type="Proteomes" id="UP001196915"/>
    </source>
</evidence>
<dbReference type="EMBL" id="JAHPMX010000003">
    <property type="protein sequence ID" value="MBU9356140.1"/>
    <property type="molecule type" value="Genomic_DNA"/>
</dbReference>
<gene>
    <name evidence="3" type="ORF">KTE52_07315</name>
</gene>
<proteinExistence type="inferred from homology"/>
<evidence type="ECO:0000313" key="3">
    <source>
        <dbReference type="EMBL" id="MBU9356140.1"/>
    </source>
</evidence>
<comment type="caution">
    <text evidence="3">The sequence shown here is derived from an EMBL/GenBank/DDBJ whole genome shotgun (WGS) entry which is preliminary data.</text>
</comment>
<reference evidence="3" key="1">
    <citation type="submission" date="2021-06" db="EMBL/GenBank/DDBJ databases">
        <title>A collection of bacterial strains from the Burkholderia cepacia Research Laboratory and Repository.</title>
        <authorList>
            <person name="Lipuma J."/>
            <person name="Spilker T."/>
        </authorList>
    </citation>
    <scope>NUCLEOTIDE SEQUENCE</scope>
    <source>
        <strain evidence="3">AU37435</strain>
    </source>
</reference>
<comment type="similarity">
    <text evidence="1">Belongs to the CapA family.</text>
</comment>
<name>A0AAP2HH57_9BURK</name>
<protein>
    <submittedName>
        <fullName evidence="3">CapA family protein</fullName>
    </submittedName>
</protein>
<dbReference type="PANTHER" id="PTHR33393:SF11">
    <property type="entry name" value="POLYGLUTAMINE SYNTHESIS ACCESSORY PROTEIN RV0574C-RELATED"/>
    <property type="match status" value="1"/>
</dbReference>
<dbReference type="CDD" id="cd07381">
    <property type="entry name" value="MPP_CapA"/>
    <property type="match status" value="1"/>
</dbReference>
<organism evidence="3 4">
    <name type="scientific">Burkholderia multivorans</name>
    <dbReference type="NCBI Taxonomy" id="87883"/>
    <lineage>
        <taxon>Bacteria</taxon>
        <taxon>Pseudomonadati</taxon>
        <taxon>Pseudomonadota</taxon>
        <taxon>Betaproteobacteria</taxon>
        <taxon>Burkholderiales</taxon>
        <taxon>Burkholderiaceae</taxon>
        <taxon>Burkholderia</taxon>
        <taxon>Burkholderia cepacia complex</taxon>
    </lineage>
</organism>
<dbReference type="InterPro" id="IPR052169">
    <property type="entry name" value="CW_Biosynth-Accessory"/>
</dbReference>
<dbReference type="Proteomes" id="UP001196915">
    <property type="component" value="Unassembled WGS sequence"/>
</dbReference>